<evidence type="ECO:0000256" key="1">
    <source>
        <dbReference type="ARBA" id="ARBA00022737"/>
    </source>
</evidence>
<dbReference type="InterPro" id="IPR016024">
    <property type="entry name" value="ARM-type_fold"/>
</dbReference>
<dbReference type="Proteomes" id="UP000783686">
    <property type="component" value="Unassembled WGS sequence"/>
</dbReference>
<reference evidence="2" key="1">
    <citation type="submission" date="2020-09" db="EMBL/GenBank/DDBJ databases">
        <authorList>
            <person name="Kikuchi T."/>
        </authorList>
    </citation>
    <scope>NUCLEOTIDE SEQUENCE</scope>
    <source>
        <strain evidence="2">SH1</strain>
    </source>
</reference>
<dbReference type="PANTHER" id="PTHR10648">
    <property type="entry name" value="SERINE/THREONINE-PROTEIN PHOSPHATASE PP2A 65 KDA REGULATORY SUBUNIT"/>
    <property type="match status" value="1"/>
</dbReference>
<dbReference type="OrthoDB" id="340346at2759"/>
<dbReference type="GO" id="GO:0019888">
    <property type="term" value="F:protein phosphatase regulator activity"/>
    <property type="evidence" value="ECO:0007669"/>
    <property type="project" value="TreeGrafter"/>
</dbReference>
<dbReference type="GO" id="GO:0005634">
    <property type="term" value="C:nucleus"/>
    <property type="evidence" value="ECO:0007669"/>
    <property type="project" value="TreeGrafter"/>
</dbReference>
<proteinExistence type="predicted"/>
<comment type="caution">
    <text evidence="2">The sequence shown here is derived from an EMBL/GenBank/DDBJ whole genome shotgun (WGS) entry which is preliminary data.</text>
</comment>
<dbReference type="GO" id="GO:0005829">
    <property type="term" value="C:cytosol"/>
    <property type="evidence" value="ECO:0007669"/>
    <property type="project" value="TreeGrafter"/>
</dbReference>
<dbReference type="AlphaFoldDB" id="A0A811LIK5"/>
<dbReference type="Proteomes" id="UP000614601">
    <property type="component" value="Unassembled WGS sequence"/>
</dbReference>
<dbReference type="InterPro" id="IPR051023">
    <property type="entry name" value="PP2A_Regulatory_Subunit_A"/>
</dbReference>
<dbReference type="InterPro" id="IPR011989">
    <property type="entry name" value="ARM-like"/>
</dbReference>
<dbReference type="SUPFAM" id="SSF48371">
    <property type="entry name" value="ARM repeat"/>
    <property type="match status" value="1"/>
</dbReference>
<dbReference type="Gene3D" id="1.25.10.10">
    <property type="entry name" value="Leucine-rich Repeat Variant"/>
    <property type="match status" value="1"/>
</dbReference>
<accession>A0A811LIK5</accession>
<evidence type="ECO:0000313" key="3">
    <source>
        <dbReference type="Proteomes" id="UP000614601"/>
    </source>
</evidence>
<name>A0A811LIK5_9BILA</name>
<dbReference type="EMBL" id="CAJFDH010000006">
    <property type="protein sequence ID" value="CAD5227484.1"/>
    <property type="molecule type" value="Genomic_DNA"/>
</dbReference>
<organism evidence="2 3">
    <name type="scientific">Bursaphelenchus okinawaensis</name>
    <dbReference type="NCBI Taxonomy" id="465554"/>
    <lineage>
        <taxon>Eukaryota</taxon>
        <taxon>Metazoa</taxon>
        <taxon>Ecdysozoa</taxon>
        <taxon>Nematoda</taxon>
        <taxon>Chromadorea</taxon>
        <taxon>Rhabditida</taxon>
        <taxon>Tylenchina</taxon>
        <taxon>Tylenchomorpha</taxon>
        <taxon>Aphelenchoidea</taxon>
        <taxon>Aphelenchoididae</taxon>
        <taxon>Bursaphelenchus</taxon>
    </lineage>
</organism>
<sequence>MVRLGKGRRAVGNFTPLVGGPQYVHCLLLPLENLANIEETVVRDKAVESLRNIADKHSLAALEDYFIHMILILAQGDWFTSRTGACVLFSVAYSPQMKLELRGVYRQLCRDDTPIRRAASKLGEFA</sequence>
<dbReference type="PANTHER" id="PTHR10648:SF4">
    <property type="entry name" value="PROTEIN PHOSPHATASE 2 (FORMERLY 2A), REGULATORY SUBUNIT A, BETA ISOFORM-RELATED"/>
    <property type="match status" value="1"/>
</dbReference>
<evidence type="ECO:0000313" key="2">
    <source>
        <dbReference type="EMBL" id="CAD5227484.1"/>
    </source>
</evidence>
<keyword evidence="1" id="KW-0677">Repeat</keyword>
<dbReference type="GO" id="GO:0000159">
    <property type="term" value="C:protein phosphatase type 2A complex"/>
    <property type="evidence" value="ECO:0007669"/>
    <property type="project" value="TreeGrafter"/>
</dbReference>
<dbReference type="EMBL" id="CAJFCW020000006">
    <property type="protein sequence ID" value="CAG9123294.1"/>
    <property type="molecule type" value="Genomic_DNA"/>
</dbReference>
<protein>
    <submittedName>
        <fullName evidence="2">Uncharacterized protein</fullName>
    </submittedName>
</protein>
<gene>
    <name evidence="2" type="ORF">BOKJ2_LOCUS12196</name>
</gene>
<keyword evidence="3" id="KW-1185">Reference proteome</keyword>